<reference evidence="5" key="1">
    <citation type="submission" date="2019-11" db="EMBL/GenBank/DDBJ databases">
        <title>Bipolaris sorokiniana Genome sequencing.</title>
        <authorList>
            <person name="Wang H."/>
        </authorList>
    </citation>
    <scope>NUCLEOTIDE SEQUENCE</scope>
</reference>
<feature type="compositionally biased region" description="Low complexity" evidence="3">
    <location>
        <begin position="17"/>
        <end position="43"/>
    </location>
</feature>
<dbReference type="Proteomes" id="UP000624244">
    <property type="component" value="Unassembled WGS sequence"/>
</dbReference>
<organism evidence="5 6">
    <name type="scientific">Cochliobolus sativus</name>
    <name type="common">Common root rot and spot blotch fungus</name>
    <name type="synonym">Bipolaris sorokiniana</name>
    <dbReference type="NCBI Taxonomy" id="45130"/>
    <lineage>
        <taxon>Eukaryota</taxon>
        <taxon>Fungi</taxon>
        <taxon>Dikarya</taxon>
        <taxon>Ascomycota</taxon>
        <taxon>Pezizomycotina</taxon>
        <taxon>Dothideomycetes</taxon>
        <taxon>Pleosporomycetidae</taxon>
        <taxon>Pleosporales</taxon>
        <taxon>Pleosporineae</taxon>
        <taxon>Pleosporaceae</taxon>
        <taxon>Bipolaris</taxon>
    </lineage>
</organism>
<dbReference type="SUPFAM" id="SSF57701">
    <property type="entry name" value="Zn2/Cys6 DNA-binding domain"/>
    <property type="match status" value="1"/>
</dbReference>
<feature type="compositionally biased region" description="Polar residues" evidence="3">
    <location>
        <begin position="258"/>
        <end position="273"/>
    </location>
</feature>
<comment type="caution">
    <text evidence="5">The sequence shown here is derived from an EMBL/GenBank/DDBJ whole genome shotgun (WGS) entry which is preliminary data.</text>
</comment>
<dbReference type="SMART" id="SM00066">
    <property type="entry name" value="GAL4"/>
    <property type="match status" value="1"/>
</dbReference>
<dbReference type="PANTHER" id="PTHR46910:SF33">
    <property type="entry name" value="ZN(II)2CYS6 TRANSCRIPTION FACTOR (EUROFUNG)"/>
    <property type="match status" value="1"/>
</dbReference>
<feature type="region of interest" description="Disordered" evidence="3">
    <location>
        <begin position="737"/>
        <end position="763"/>
    </location>
</feature>
<feature type="compositionally biased region" description="Polar residues" evidence="3">
    <location>
        <begin position="170"/>
        <end position="190"/>
    </location>
</feature>
<feature type="domain" description="Zn(2)-C6 fungal-type" evidence="4">
    <location>
        <begin position="58"/>
        <end position="88"/>
    </location>
</feature>
<dbReference type="InterPro" id="IPR007219">
    <property type="entry name" value="XnlR_reg_dom"/>
</dbReference>
<feature type="compositionally biased region" description="Basic and acidic residues" evidence="3">
    <location>
        <begin position="102"/>
        <end position="120"/>
    </location>
</feature>
<feature type="region of interest" description="Disordered" evidence="3">
    <location>
        <begin position="102"/>
        <end position="217"/>
    </location>
</feature>
<gene>
    <name evidence="5" type="ORF">GGP41_007029</name>
</gene>
<dbReference type="GO" id="GO:0008270">
    <property type="term" value="F:zinc ion binding"/>
    <property type="evidence" value="ECO:0007669"/>
    <property type="project" value="InterPro"/>
</dbReference>
<evidence type="ECO:0000313" key="6">
    <source>
        <dbReference type="Proteomes" id="UP000624244"/>
    </source>
</evidence>
<accession>A0A8H5ZS65</accession>
<dbReference type="GO" id="GO:0003677">
    <property type="term" value="F:DNA binding"/>
    <property type="evidence" value="ECO:0007669"/>
    <property type="project" value="InterPro"/>
</dbReference>
<dbReference type="Pfam" id="PF00172">
    <property type="entry name" value="Zn_clus"/>
    <property type="match status" value="1"/>
</dbReference>
<name>A0A8H5ZS65_COCSA</name>
<dbReference type="GO" id="GO:0000981">
    <property type="term" value="F:DNA-binding transcription factor activity, RNA polymerase II-specific"/>
    <property type="evidence" value="ECO:0007669"/>
    <property type="project" value="InterPro"/>
</dbReference>
<evidence type="ECO:0000313" key="5">
    <source>
        <dbReference type="EMBL" id="KAF5854241.1"/>
    </source>
</evidence>
<dbReference type="PROSITE" id="PS00463">
    <property type="entry name" value="ZN2_CY6_FUNGAL_1"/>
    <property type="match status" value="1"/>
</dbReference>
<dbReference type="InterPro" id="IPR036864">
    <property type="entry name" value="Zn2-C6_fun-type_DNA-bd_sf"/>
</dbReference>
<dbReference type="AlphaFoldDB" id="A0A8H5ZS65"/>
<dbReference type="CDD" id="cd12148">
    <property type="entry name" value="fungal_TF_MHR"/>
    <property type="match status" value="1"/>
</dbReference>
<dbReference type="InterPro" id="IPR050987">
    <property type="entry name" value="AtrR-like"/>
</dbReference>
<evidence type="ECO:0000256" key="1">
    <source>
        <dbReference type="ARBA" id="ARBA00022723"/>
    </source>
</evidence>
<feature type="region of interest" description="Disordered" evidence="3">
    <location>
        <begin position="251"/>
        <end position="273"/>
    </location>
</feature>
<feature type="compositionally biased region" description="Polar residues" evidence="3">
    <location>
        <begin position="198"/>
        <end position="209"/>
    </location>
</feature>
<dbReference type="EMBL" id="WNKQ01000001">
    <property type="protein sequence ID" value="KAF5854241.1"/>
    <property type="molecule type" value="Genomic_DNA"/>
</dbReference>
<dbReference type="PROSITE" id="PS50048">
    <property type="entry name" value="ZN2_CY6_FUNGAL_2"/>
    <property type="match status" value="1"/>
</dbReference>
<dbReference type="InterPro" id="IPR001138">
    <property type="entry name" value="Zn2Cys6_DnaBD"/>
</dbReference>
<protein>
    <recommendedName>
        <fullName evidence="4">Zn(2)-C6 fungal-type domain-containing protein</fullName>
    </recommendedName>
</protein>
<dbReference type="SMART" id="SM00906">
    <property type="entry name" value="Fungal_trans"/>
    <property type="match status" value="1"/>
</dbReference>
<dbReference type="CDD" id="cd00067">
    <property type="entry name" value="GAL4"/>
    <property type="match status" value="1"/>
</dbReference>
<dbReference type="Pfam" id="PF04082">
    <property type="entry name" value="Fungal_trans"/>
    <property type="match status" value="1"/>
</dbReference>
<evidence type="ECO:0000256" key="2">
    <source>
        <dbReference type="ARBA" id="ARBA00023242"/>
    </source>
</evidence>
<dbReference type="PANTHER" id="PTHR46910">
    <property type="entry name" value="TRANSCRIPTION FACTOR PDR1"/>
    <property type="match status" value="1"/>
</dbReference>
<keyword evidence="2" id="KW-0539">Nucleus</keyword>
<sequence>MPSSAMRSHSAAHNEPAATAATTATGSHLLTSSPSTSTRSTSGDNPGPSSKRRRINFACDYCRSRKTRCDEGQPSCYACSAAGIQCVTRNRRQPWLDVRRHEAGKGQHRSELEETARQDQIDSNPISRGAVALSAIPAHEDRRSAPTSRQGRRQQDHENETMTAEENTTLSSIQSPPQTENDATIVSNPPCSYPVRQAQGTSTHRSSIIQGDDDRPEFRSSLPIIHADSGNTSLDFMTSWLDLARHRLQIPRSGPRQAEQSDSDPANHSGATQKDSVLPGFLGTWDFPEQEALSTLVDWFLEGPNIVFPVLQPDKIRHIAQVAYANGPKSFTQQYGLVALMQVYLVMILGHSSKPNQDLGFDAEGCLEYSQSLLGFVLQQSTIDALRAVTLLSMALRCHENLAAAGHTMSLAVSMAISLGFLKQSPHLPPGEERRNVWMSVFSFEKFLSFELGRASLIVDDYSGLLPDSSLLRDREHGMDNADSTNQSRQRLQHPICEVVLSLATVLNDVGRLCVQVSRKEDDKNDDNTTDIIREKVRTIGLSCVRLMSWASDVCPSCYSPIMDIFFNSKSHPFASFIAMQYHTAYWQGFGIEYCITLTLNFTESMIVVTRNSLLISEKAIRLSVDVIAKDEPWEYAVRNGQSLAANSARKILRLFLESSENQTYPVLPSLAGPLHAMGALAVFVVTRQNSRMASMDRELLKAAALAVKDAHTLGRVERELEFALNKLNTFVTAATGSHRHYRSRPSQRPEAESSALPPELTTREQVPISAWNPLWQVPEHNASLVQGSGETFSVIPTGQMSNLDGQNDLACSDWWIEDSSPMIMDELGWNWANFSQLLDGRDNQPQIQL</sequence>
<proteinExistence type="predicted"/>
<dbReference type="Gene3D" id="4.10.240.10">
    <property type="entry name" value="Zn(2)-C6 fungal-type DNA-binding domain"/>
    <property type="match status" value="1"/>
</dbReference>
<keyword evidence="1" id="KW-0479">Metal-binding</keyword>
<dbReference type="GO" id="GO:0006351">
    <property type="term" value="P:DNA-templated transcription"/>
    <property type="evidence" value="ECO:0007669"/>
    <property type="project" value="InterPro"/>
</dbReference>
<feature type="region of interest" description="Disordered" evidence="3">
    <location>
        <begin position="1"/>
        <end position="53"/>
    </location>
</feature>
<evidence type="ECO:0000256" key="3">
    <source>
        <dbReference type="SAM" id="MobiDB-lite"/>
    </source>
</evidence>
<evidence type="ECO:0000259" key="4">
    <source>
        <dbReference type="PROSITE" id="PS50048"/>
    </source>
</evidence>